<reference evidence="1" key="1">
    <citation type="journal article" date="2014" name="Nat. Commun.">
        <title>The tobacco genome sequence and its comparison with those of tomato and potato.</title>
        <authorList>
            <person name="Sierro N."/>
            <person name="Battey J.N."/>
            <person name="Ouadi S."/>
            <person name="Bakaher N."/>
            <person name="Bovet L."/>
            <person name="Willig A."/>
            <person name="Goepfert S."/>
            <person name="Peitsch M.C."/>
            <person name="Ivanov N.V."/>
        </authorList>
    </citation>
    <scope>NUCLEOTIDE SEQUENCE [LARGE SCALE GENOMIC DNA]</scope>
</reference>
<evidence type="ECO:0000313" key="1">
    <source>
        <dbReference type="Proteomes" id="UP000790787"/>
    </source>
</evidence>
<keyword evidence="1" id="KW-1185">Reference proteome</keyword>
<evidence type="ECO:0000313" key="2">
    <source>
        <dbReference type="RefSeq" id="XP_075090953.1"/>
    </source>
</evidence>
<dbReference type="RefSeq" id="XP_075090953.1">
    <property type="nucleotide sequence ID" value="XM_075234852.1"/>
</dbReference>
<dbReference type="Proteomes" id="UP000790787">
    <property type="component" value="Chromosome 17"/>
</dbReference>
<organism evidence="1 2">
    <name type="scientific">Nicotiana tabacum</name>
    <name type="common">Common tobacco</name>
    <dbReference type="NCBI Taxonomy" id="4097"/>
    <lineage>
        <taxon>Eukaryota</taxon>
        <taxon>Viridiplantae</taxon>
        <taxon>Streptophyta</taxon>
        <taxon>Embryophyta</taxon>
        <taxon>Tracheophyta</taxon>
        <taxon>Spermatophyta</taxon>
        <taxon>Magnoliopsida</taxon>
        <taxon>eudicotyledons</taxon>
        <taxon>Gunneridae</taxon>
        <taxon>Pentapetalae</taxon>
        <taxon>asterids</taxon>
        <taxon>lamiids</taxon>
        <taxon>Solanales</taxon>
        <taxon>Solanaceae</taxon>
        <taxon>Nicotianoideae</taxon>
        <taxon>Nicotianeae</taxon>
        <taxon>Nicotiana</taxon>
    </lineage>
</organism>
<proteinExistence type="predicted"/>
<reference evidence="2" key="2">
    <citation type="submission" date="2025-08" db="UniProtKB">
        <authorList>
            <consortium name="RefSeq"/>
        </authorList>
    </citation>
    <scope>IDENTIFICATION</scope>
    <source>
        <tissue evidence="2">Leaf</tissue>
    </source>
</reference>
<gene>
    <name evidence="2" type="primary">LOC107784194</name>
</gene>
<accession>A0AC58T148</accession>
<protein>
    <submittedName>
        <fullName evidence="2">Pentatricopeptide repeat-containing protein At2g13600-like isoform X1</fullName>
    </submittedName>
</protein>
<name>A0AC58T148_TOBAC</name>
<sequence>MILIASMHPISLINCHFSAKRGILEANHSCPAFRCQLHTIPSSNRVRDKHVVVISRSQLSLPNTKRNNGVVCNKMLETSVSYEASNKAQVQKLVDLLHVCAEEELLDETKTIHGYILKSNFSDNNLLLLLNHVSHAYSKCSDFSSCQVLFDKMLQKNVFSWTVMIVGSIENGFFYNGFKYFREMLDYGMLPDGFAYSAALRLCVALVSLELGKMVHAQIVVRGFSSNVIINTSLLNMYAKLGNVEDSSLVFNSMSERNAVSWNAIISGLTANGLHLEAFNRFIEMKNKGFSQDVYTLVGVMKAVRSLGDIGKGKVIHSCVSELDMDSNVVVGTALIDMYAECGALCEAKTVFDSNFSNCGVNMPWNAMISGYTRCRCSQEALQLYVNMCKKNVRSDIYTYCSLFDAIAESKCSKFLMEVHAAVLKSEYDNISLSVQNAIADAYAKCGSLEGVRKIFDRMEQRDIVSWTTLVTAYSQGSQWEAAIAVFSQMREEGFAVNQYTLASTLVACASLCYLEYGRQLHGLQYKTGLQNESYIESALVDMYGKCGSITEAEKVFGCISNADAVSWTAMISGYAQHGSVFCALELFKKMEQLGIKPTAVTLLSILFACSHGGLVKEGLHFFWSMGKRYNLVPEMQHYACVVDLLGRVGLLIEAFEFIRKMPVEPDEMVWQSLLSACRIHRDSELGEIAAKKILSVCPQYSAAYVLLSNTYMETGNFREGIDLRNVMKKQGVKKEPGFSWITINGKAHKFYASDQEHPEKKSIYLMLEELRVDMKALGYKPDFRSVLTSGD</sequence>